<evidence type="ECO:0000256" key="2">
    <source>
        <dbReference type="ARBA" id="ARBA00022475"/>
    </source>
</evidence>
<feature type="transmembrane region" description="Helical" evidence="8">
    <location>
        <begin position="377"/>
        <end position="399"/>
    </location>
</feature>
<keyword evidence="6 8" id="KW-1133">Transmembrane helix</keyword>
<accession>A0A1F4ZTZ3</accession>
<dbReference type="EMBL" id="MEXR01000019">
    <property type="protein sequence ID" value="OGD09909.1"/>
    <property type="molecule type" value="Genomic_DNA"/>
</dbReference>
<dbReference type="AlphaFoldDB" id="A0A1F4ZTZ3"/>
<sequence>MVKKLLTHPLLWLLILGLFLRFYRLDTFPAGFHVDEVKAGWNAYSLFKTGRDDWLHAFPLHYDTFGDQRPTGFFYTAVPAVAAFGLNEFAVRFTPALFGSLGIVGIFFFALFLTKNRQLSLFSAFMFAISPWQISLSRASSEGVISSTLIILGLALLLKKRSLLALVFLCLSFLFYHTARILVPLFVLAILGCQFFTYSKVKLSAVAVFVITFFLTVAFTLSPQAKGRLSQVSIFTDYDTKIEQDRLPFEEGPGHAFLARALHNKVVLYTTKAISEYSQYIGGKFFLAPFEAKPARYQTAMRSLVLYSEFALFAAGLVYLLTKKVSPLPLVLLLLAPLPAAITIEDSPNLHRAFLMSPFFSLIAGLGLFFIKKQFKLIFLLVLLFLILDFSHYTHMYLVHNPGRDSLTITRNTGAKELIAAISALPSDKNIYLTNRPDHLYPYFAFYTSQDPKLFNPQIAPNKSTAWKFNHIIFSQFRCPSQIIKDQKQVGSIAVDAEGCTDLSGLTKITEIKRGGGGIPYTIWTYNP</sequence>
<comment type="subcellular location">
    <subcellularLocation>
        <location evidence="1">Cell membrane</location>
        <topology evidence="1">Multi-pass membrane protein</topology>
    </subcellularLocation>
</comment>
<dbReference type="Proteomes" id="UP000176424">
    <property type="component" value="Unassembled WGS sequence"/>
</dbReference>
<evidence type="ECO:0000313" key="10">
    <source>
        <dbReference type="Proteomes" id="UP000176424"/>
    </source>
</evidence>
<evidence type="ECO:0000256" key="5">
    <source>
        <dbReference type="ARBA" id="ARBA00022692"/>
    </source>
</evidence>
<feature type="transmembrane region" description="Helical" evidence="8">
    <location>
        <begin position="353"/>
        <end position="371"/>
    </location>
</feature>
<comment type="caution">
    <text evidence="9">The sequence shown here is derived from an EMBL/GenBank/DDBJ whole genome shotgun (WGS) entry which is preliminary data.</text>
</comment>
<dbReference type="GO" id="GO:0016763">
    <property type="term" value="F:pentosyltransferase activity"/>
    <property type="evidence" value="ECO:0007669"/>
    <property type="project" value="TreeGrafter"/>
</dbReference>
<keyword evidence="2" id="KW-1003">Cell membrane</keyword>
<feature type="transmembrane region" description="Helical" evidence="8">
    <location>
        <begin position="304"/>
        <end position="321"/>
    </location>
</feature>
<keyword evidence="3" id="KW-0328">Glycosyltransferase</keyword>
<feature type="transmembrane region" description="Helical" evidence="8">
    <location>
        <begin position="165"/>
        <end position="191"/>
    </location>
</feature>
<evidence type="ECO:0008006" key="11">
    <source>
        <dbReference type="Google" id="ProtNLM"/>
    </source>
</evidence>
<dbReference type="PANTHER" id="PTHR33908">
    <property type="entry name" value="MANNOSYLTRANSFERASE YKCB-RELATED"/>
    <property type="match status" value="1"/>
</dbReference>
<feature type="transmembrane region" description="Helical" evidence="8">
    <location>
        <begin position="119"/>
        <end position="135"/>
    </location>
</feature>
<dbReference type="STRING" id="1797263.A2397_06310"/>
<keyword evidence="7 8" id="KW-0472">Membrane</keyword>
<dbReference type="GO" id="GO:0005886">
    <property type="term" value="C:plasma membrane"/>
    <property type="evidence" value="ECO:0007669"/>
    <property type="project" value="UniProtKB-SubCell"/>
</dbReference>
<dbReference type="InterPro" id="IPR050297">
    <property type="entry name" value="LipidA_mod_glycosyltrf_83"/>
</dbReference>
<proteinExistence type="predicted"/>
<evidence type="ECO:0000313" key="9">
    <source>
        <dbReference type="EMBL" id="OGD09909.1"/>
    </source>
</evidence>
<dbReference type="GO" id="GO:0009103">
    <property type="term" value="P:lipopolysaccharide biosynthetic process"/>
    <property type="evidence" value="ECO:0007669"/>
    <property type="project" value="UniProtKB-ARBA"/>
</dbReference>
<feature type="transmembrane region" description="Helical" evidence="8">
    <location>
        <begin position="141"/>
        <end position="158"/>
    </location>
</feature>
<feature type="transmembrane region" description="Helical" evidence="8">
    <location>
        <begin position="203"/>
        <end position="221"/>
    </location>
</feature>
<evidence type="ECO:0000256" key="3">
    <source>
        <dbReference type="ARBA" id="ARBA00022676"/>
    </source>
</evidence>
<evidence type="ECO:0000256" key="4">
    <source>
        <dbReference type="ARBA" id="ARBA00022679"/>
    </source>
</evidence>
<protein>
    <recommendedName>
        <fullName evidence="11">Glycosyltransferase RgtA/B/C/D-like domain-containing protein</fullName>
    </recommendedName>
</protein>
<evidence type="ECO:0000256" key="8">
    <source>
        <dbReference type="SAM" id="Phobius"/>
    </source>
</evidence>
<name>A0A1F4ZTZ3_9BACT</name>
<evidence type="ECO:0000256" key="6">
    <source>
        <dbReference type="ARBA" id="ARBA00022989"/>
    </source>
</evidence>
<reference evidence="9 10" key="1">
    <citation type="journal article" date="2016" name="Nat. Commun.">
        <title>Thousands of microbial genomes shed light on interconnected biogeochemical processes in an aquifer system.</title>
        <authorList>
            <person name="Anantharaman K."/>
            <person name="Brown C.T."/>
            <person name="Hug L.A."/>
            <person name="Sharon I."/>
            <person name="Castelle C.J."/>
            <person name="Probst A.J."/>
            <person name="Thomas B.C."/>
            <person name="Singh A."/>
            <person name="Wilkins M.J."/>
            <person name="Karaoz U."/>
            <person name="Brodie E.L."/>
            <person name="Williams K.H."/>
            <person name="Hubbard S.S."/>
            <person name="Banfield J.F."/>
        </authorList>
    </citation>
    <scope>NUCLEOTIDE SEQUENCE [LARGE SCALE GENOMIC DNA]</scope>
</reference>
<keyword evidence="4" id="KW-0808">Transferase</keyword>
<keyword evidence="5 8" id="KW-0812">Transmembrane</keyword>
<feature type="transmembrane region" description="Helical" evidence="8">
    <location>
        <begin position="93"/>
        <end position="112"/>
    </location>
</feature>
<organism evidence="9 10">
    <name type="scientific">Candidatus Amesbacteria bacterium RIFOXYB1_FULL_44_23</name>
    <dbReference type="NCBI Taxonomy" id="1797263"/>
    <lineage>
        <taxon>Bacteria</taxon>
        <taxon>Candidatus Amesiibacteriota</taxon>
    </lineage>
</organism>
<gene>
    <name evidence="9" type="ORF">A2397_06310</name>
</gene>
<evidence type="ECO:0000256" key="7">
    <source>
        <dbReference type="ARBA" id="ARBA00023136"/>
    </source>
</evidence>
<dbReference type="PANTHER" id="PTHR33908:SF11">
    <property type="entry name" value="MEMBRANE PROTEIN"/>
    <property type="match status" value="1"/>
</dbReference>
<evidence type="ECO:0000256" key="1">
    <source>
        <dbReference type="ARBA" id="ARBA00004651"/>
    </source>
</evidence>